<dbReference type="Proteomes" id="UP001634394">
    <property type="component" value="Unassembled WGS sequence"/>
</dbReference>
<sequence>MARHCNENAFKENRKVELGWIHNGKQVRTAKGGGTRKIELPRNSRKEEVLDKAKTLFFPTNHALHGSIVNFIFKLTDFSNREIQNETIEELYESSKVSLLRLYMVTKKKRFTQYRKSHCSRSNKDTL</sequence>
<evidence type="ECO:0000313" key="2">
    <source>
        <dbReference type="Proteomes" id="UP001634394"/>
    </source>
</evidence>
<dbReference type="EMBL" id="JBJQND010000004">
    <property type="protein sequence ID" value="KAL3879035.1"/>
    <property type="molecule type" value="Genomic_DNA"/>
</dbReference>
<organism evidence="1 2">
    <name type="scientific">Sinanodonta woodiana</name>
    <name type="common">Chinese pond mussel</name>
    <name type="synonym">Anodonta woodiana</name>
    <dbReference type="NCBI Taxonomy" id="1069815"/>
    <lineage>
        <taxon>Eukaryota</taxon>
        <taxon>Metazoa</taxon>
        <taxon>Spiralia</taxon>
        <taxon>Lophotrochozoa</taxon>
        <taxon>Mollusca</taxon>
        <taxon>Bivalvia</taxon>
        <taxon>Autobranchia</taxon>
        <taxon>Heteroconchia</taxon>
        <taxon>Palaeoheterodonta</taxon>
        <taxon>Unionida</taxon>
        <taxon>Unionoidea</taxon>
        <taxon>Unionidae</taxon>
        <taxon>Unioninae</taxon>
        <taxon>Sinanodonta</taxon>
    </lineage>
</organism>
<protein>
    <submittedName>
        <fullName evidence="1">Uncharacterized protein</fullName>
    </submittedName>
</protein>
<gene>
    <name evidence="1" type="ORF">ACJMK2_031349</name>
</gene>
<evidence type="ECO:0000313" key="1">
    <source>
        <dbReference type="EMBL" id="KAL3879035.1"/>
    </source>
</evidence>
<reference evidence="1 2" key="1">
    <citation type="submission" date="2024-11" db="EMBL/GenBank/DDBJ databases">
        <title>Chromosome-level genome assembly of the freshwater bivalve Anodonta woodiana.</title>
        <authorList>
            <person name="Chen X."/>
        </authorList>
    </citation>
    <scope>NUCLEOTIDE SEQUENCE [LARGE SCALE GENOMIC DNA]</scope>
    <source>
        <strain evidence="1">MN2024</strain>
        <tissue evidence="1">Gills</tissue>
    </source>
</reference>
<keyword evidence="2" id="KW-1185">Reference proteome</keyword>
<comment type="caution">
    <text evidence="1">The sequence shown here is derived from an EMBL/GenBank/DDBJ whole genome shotgun (WGS) entry which is preliminary data.</text>
</comment>
<proteinExistence type="predicted"/>
<dbReference type="AlphaFoldDB" id="A0ABD3WYI2"/>
<accession>A0ABD3WYI2</accession>
<name>A0ABD3WYI2_SINWO</name>